<dbReference type="InterPro" id="IPR057955">
    <property type="entry name" value="SF0329-like"/>
</dbReference>
<protein>
    <submittedName>
        <fullName evidence="1">Uncharacterized protein</fullName>
    </submittedName>
</protein>
<dbReference type="EMBL" id="DXBS01000136">
    <property type="protein sequence ID" value="HIZ25293.1"/>
    <property type="molecule type" value="Genomic_DNA"/>
</dbReference>
<organism evidence="1 2">
    <name type="scientific">Candidatus Gallimonas intestinigallinarum</name>
    <dbReference type="NCBI Taxonomy" id="2838604"/>
    <lineage>
        <taxon>Bacteria</taxon>
        <taxon>Bacillati</taxon>
        <taxon>Bacillota</taxon>
        <taxon>Clostridia</taxon>
        <taxon>Candidatus Gallimonas</taxon>
    </lineage>
</organism>
<accession>A0A9D2DYD5</accession>
<reference evidence="1" key="2">
    <citation type="submission" date="2021-04" db="EMBL/GenBank/DDBJ databases">
        <authorList>
            <person name="Gilroy R."/>
        </authorList>
    </citation>
    <scope>NUCLEOTIDE SEQUENCE</scope>
    <source>
        <strain evidence="1">CHK33-5263</strain>
    </source>
</reference>
<sequence length="150" mass="17554">MATWSATRHKLENEHLAESLRGHICYFATTYRESHDQEGRAAIYYDGQEVIAGGYYHRDFCIEWYPKIETDKVIRKGAFDQASFYAAFHDFDNQSIEESLKSSNLLIRIFALLDRRVGKRRLLAMQEQMPKEAETVQTFYRIRMAAEGLC</sequence>
<dbReference type="AlphaFoldDB" id="A0A9D2DYD5"/>
<name>A0A9D2DYD5_9FIRM</name>
<evidence type="ECO:0000313" key="1">
    <source>
        <dbReference type="EMBL" id="HIZ25293.1"/>
    </source>
</evidence>
<gene>
    <name evidence="1" type="ORF">H9812_07515</name>
</gene>
<dbReference type="Proteomes" id="UP000824044">
    <property type="component" value="Unassembled WGS sequence"/>
</dbReference>
<evidence type="ECO:0000313" key="2">
    <source>
        <dbReference type="Proteomes" id="UP000824044"/>
    </source>
</evidence>
<reference evidence="1" key="1">
    <citation type="journal article" date="2021" name="PeerJ">
        <title>Extensive microbial diversity within the chicken gut microbiome revealed by metagenomics and culture.</title>
        <authorList>
            <person name="Gilroy R."/>
            <person name="Ravi A."/>
            <person name="Getino M."/>
            <person name="Pursley I."/>
            <person name="Horton D.L."/>
            <person name="Alikhan N.F."/>
            <person name="Baker D."/>
            <person name="Gharbi K."/>
            <person name="Hall N."/>
            <person name="Watson M."/>
            <person name="Adriaenssens E.M."/>
            <person name="Foster-Nyarko E."/>
            <person name="Jarju S."/>
            <person name="Secka A."/>
            <person name="Antonio M."/>
            <person name="Oren A."/>
            <person name="Chaudhuri R.R."/>
            <person name="La Ragione R."/>
            <person name="Hildebrand F."/>
            <person name="Pallen M.J."/>
        </authorList>
    </citation>
    <scope>NUCLEOTIDE SEQUENCE</scope>
    <source>
        <strain evidence="1">CHK33-5263</strain>
    </source>
</reference>
<dbReference type="Pfam" id="PF25753">
    <property type="entry name" value="SF0329"/>
    <property type="match status" value="2"/>
</dbReference>
<proteinExistence type="predicted"/>
<comment type="caution">
    <text evidence="1">The sequence shown here is derived from an EMBL/GenBank/DDBJ whole genome shotgun (WGS) entry which is preliminary data.</text>
</comment>